<dbReference type="InterPro" id="IPR006671">
    <property type="entry name" value="Cyclin_N"/>
</dbReference>
<dbReference type="STRING" id="151549.A0A4C1U7H7"/>
<evidence type="ECO:0000256" key="1">
    <source>
        <dbReference type="ARBA" id="ARBA00022618"/>
    </source>
</evidence>
<dbReference type="InterPro" id="IPR036915">
    <property type="entry name" value="Cyclin-like_sf"/>
</dbReference>
<evidence type="ECO:0000256" key="3">
    <source>
        <dbReference type="ARBA" id="ARBA00023306"/>
    </source>
</evidence>
<dbReference type="Gene3D" id="1.10.472.10">
    <property type="entry name" value="Cyclin-like"/>
    <property type="match status" value="2"/>
</dbReference>
<dbReference type="InterPro" id="IPR039361">
    <property type="entry name" value="Cyclin"/>
</dbReference>
<dbReference type="PANTHER" id="PTHR10177">
    <property type="entry name" value="CYCLINS"/>
    <property type="match status" value="1"/>
</dbReference>
<feature type="domain" description="Cyclin-like" evidence="5">
    <location>
        <begin position="348"/>
        <end position="433"/>
    </location>
</feature>
<evidence type="ECO:0000313" key="8">
    <source>
        <dbReference type="Proteomes" id="UP000299102"/>
    </source>
</evidence>
<dbReference type="EMBL" id="BGZK01000135">
    <property type="protein sequence ID" value="GBP22047.1"/>
    <property type="molecule type" value="Genomic_DNA"/>
</dbReference>
<gene>
    <name evidence="7" type="ORF">EVAR_18688_1</name>
</gene>
<evidence type="ECO:0000256" key="4">
    <source>
        <dbReference type="RuleBase" id="RU000383"/>
    </source>
</evidence>
<dbReference type="PIRSF" id="PIRSF001771">
    <property type="entry name" value="Cyclin_A_B_D_E"/>
    <property type="match status" value="1"/>
</dbReference>
<dbReference type="InterPro" id="IPR013763">
    <property type="entry name" value="Cyclin-like_dom"/>
</dbReference>
<evidence type="ECO:0000256" key="2">
    <source>
        <dbReference type="ARBA" id="ARBA00023127"/>
    </source>
</evidence>
<dbReference type="GO" id="GO:0005634">
    <property type="term" value="C:nucleus"/>
    <property type="evidence" value="ECO:0007669"/>
    <property type="project" value="UniProtKB-ARBA"/>
</dbReference>
<sequence length="482" mass="54367">MDVQRRRLERMAQIGDQENVGITGKAHIAVPVKKVGAKVRGALGELNSNVQVQRDANINTATSIPEKKECFQRQASKSSYSHIQSKIDTGLSAKPVVLSHIPKPTLRREESTASHATRAARVKVAVKENLKNKEKVLEKKATAPKSRNVEPTEKKVDEIKPSTYKLYPKEDVVSLACLKLVDTCREQEAALPDDIEDIDYGDETSPFLMSAYIKDIYKYLIELEDKYPIEPDYLRNQKYINGKMRATLIDWLVEVRNQFHVSLETLQLCVGTIDRYLQAQPDIRTSELQLVGVTCMFIACKYEEVLLPEITDFVVVSDDAFTKRDIICCERTVISKLGFSLAKPIPLSFLRRFMKAAHGSAVNHHLAKYFVDLSLIEYSMVHYKPSELAAAAVCLSMYILSSKKLHDVWTPTLQYYSSYKLEDIEPIMKKMAKLALTADSANHKAVYNSYKSSSLARVALLPQLKNTSMVRLARSCNNSPTP</sequence>
<comment type="similarity">
    <text evidence="4">Belongs to the cyclin family.</text>
</comment>
<name>A0A4C1U7H7_EUMVA</name>
<feature type="domain" description="Cyclin C-terminal" evidence="6">
    <location>
        <begin position="344"/>
        <end position="464"/>
    </location>
</feature>
<protein>
    <recommendedName>
        <fullName evidence="9">G2/mitotic-specific cyclin-B</fullName>
    </recommendedName>
</protein>
<dbReference type="CDD" id="cd20509">
    <property type="entry name" value="CYCLIN_CCNB1-like_rpt2"/>
    <property type="match status" value="1"/>
</dbReference>
<keyword evidence="2 4" id="KW-0195">Cyclin</keyword>
<dbReference type="CDD" id="cd20507">
    <property type="entry name" value="CYCLIN_CCNB1-like_rpt1"/>
    <property type="match status" value="1"/>
</dbReference>
<dbReference type="SMART" id="SM01332">
    <property type="entry name" value="Cyclin_C"/>
    <property type="match status" value="1"/>
</dbReference>
<evidence type="ECO:0000313" key="7">
    <source>
        <dbReference type="EMBL" id="GBP22047.1"/>
    </source>
</evidence>
<evidence type="ECO:0000259" key="5">
    <source>
        <dbReference type="SMART" id="SM00385"/>
    </source>
</evidence>
<dbReference type="AlphaFoldDB" id="A0A4C1U7H7"/>
<organism evidence="7 8">
    <name type="scientific">Eumeta variegata</name>
    <name type="common">Bagworm moth</name>
    <name type="synonym">Eumeta japonica</name>
    <dbReference type="NCBI Taxonomy" id="151549"/>
    <lineage>
        <taxon>Eukaryota</taxon>
        <taxon>Metazoa</taxon>
        <taxon>Ecdysozoa</taxon>
        <taxon>Arthropoda</taxon>
        <taxon>Hexapoda</taxon>
        <taxon>Insecta</taxon>
        <taxon>Pterygota</taxon>
        <taxon>Neoptera</taxon>
        <taxon>Endopterygota</taxon>
        <taxon>Lepidoptera</taxon>
        <taxon>Glossata</taxon>
        <taxon>Ditrysia</taxon>
        <taxon>Tineoidea</taxon>
        <taxon>Psychidae</taxon>
        <taxon>Oiketicinae</taxon>
        <taxon>Eumeta</taxon>
    </lineage>
</organism>
<keyword evidence="8" id="KW-1185">Reference proteome</keyword>
<dbReference type="Pfam" id="PF02984">
    <property type="entry name" value="Cyclin_C"/>
    <property type="match status" value="1"/>
</dbReference>
<evidence type="ECO:0000259" key="6">
    <source>
        <dbReference type="SMART" id="SM01332"/>
    </source>
</evidence>
<reference evidence="7 8" key="1">
    <citation type="journal article" date="2019" name="Commun. Biol.">
        <title>The bagworm genome reveals a unique fibroin gene that provides high tensile strength.</title>
        <authorList>
            <person name="Kono N."/>
            <person name="Nakamura H."/>
            <person name="Ohtoshi R."/>
            <person name="Tomita M."/>
            <person name="Numata K."/>
            <person name="Arakawa K."/>
        </authorList>
    </citation>
    <scope>NUCLEOTIDE SEQUENCE [LARGE SCALE GENOMIC DNA]</scope>
</reference>
<feature type="domain" description="Cyclin-like" evidence="5">
    <location>
        <begin position="250"/>
        <end position="335"/>
    </location>
</feature>
<dbReference type="GO" id="GO:0044772">
    <property type="term" value="P:mitotic cell cycle phase transition"/>
    <property type="evidence" value="ECO:0007669"/>
    <property type="project" value="InterPro"/>
</dbReference>
<comment type="caution">
    <text evidence="7">The sequence shown here is derived from an EMBL/GenBank/DDBJ whole genome shotgun (WGS) entry which is preliminary data.</text>
</comment>
<dbReference type="SMART" id="SM00385">
    <property type="entry name" value="CYCLIN"/>
    <property type="match status" value="2"/>
</dbReference>
<proteinExistence type="inferred from homology"/>
<dbReference type="Proteomes" id="UP000299102">
    <property type="component" value="Unassembled WGS sequence"/>
</dbReference>
<dbReference type="GO" id="GO:0016538">
    <property type="term" value="F:cyclin-dependent protein serine/threonine kinase regulator activity"/>
    <property type="evidence" value="ECO:0007669"/>
    <property type="project" value="InterPro"/>
</dbReference>
<dbReference type="Pfam" id="PF00134">
    <property type="entry name" value="Cyclin_N"/>
    <property type="match status" value="1"/>
</dbReference>
<evidence type="ECO:0008006" key="9">
    <source>
        <dbReference type="Google" id="ProtNLM"/>
    </source>
</evidence>
<dbReference type="OrthoDB" id="5590282at2759"/>
<dbReference type="InterPro" id="IPR004367">
    <property type="entry name" value="Cyclin_C-dom"/>
</dbReference>
<dbReference type="SUPFAM" id="SSF47954">
    <property type="entry name" value="Cyclin-like"/>
    <property type="match status" value="2"/>
</dbReference>
<dbReference type="InterPro" id="IPR046965">
    <property type="entry name" value="Cyclin_A/B-like"/>
</dbReference>
<dbReference type="GO" id="GO:0051301">
    <property type="term" value="P:cell division"/>
    <property type="evidence" value="ECO:0007669"/>
    <property type="project" value="UniProtKB-KW"/>
</dbReference>
<accession>A0A4C1U7H7</accession>
<keyword evidence="3" id="KW-0131">Cell cycle</keyword>
<dbReference type="FunFam" id="1.10.472.10:FF:000001">
    <property type="entry name" value="G2/mitotic-specific cyclin"/>
    <property type="match status" value="1"/>
</dbReference>
<keyword evidence="1" id="KW-0132">Cell division</keyword>